<name>A0A830HWM6_9CHLO</name>
<dbReference type="EMBL" id="BNJQ01000034">
    <property type="protein sequence ID" value="GHP11338.1"/>
    <property type="molecule type" value="Genomic_DNA"/>
</dbReference>
<dbReference type="OrthoDB" id="545379at2759"/>
<sequence length="252" mass="27316">MLAGAVSARSRPVHQSVASRVPLACLARRLADVTLCAAVALLPPSAMAADSLSDDPNATAVVVLERQDVLSTGDDDRETAPSVSISSDEDDFPPAVTTVDSADGESSDSSSSALGEYRSEGLWRLDWDVGLVIPSLSADEYVKKLEQSIPLAKESLRLLVEDEEFKRAQDSLLFSPFDDVRQSTFYLPFAMGDTDAGARQRVLWSDVKSAMETFDETLASANRFDAELEDVLLDMDRLWRAVDAFFMAAAAD</sequence>
<gene>
    <name evidence="2" type="ORF">PPROV_001006600</name>
</gene>
<reference evidence="2" key="1">
    <citation type="submission" date="2020-10" db="EMBL/GenBank/DDBJ databases">
        <title>Unveiling of a novel bifunctional photoreceptor, Dualchrome1, isolated from a cosmopolitan green alga.</title>
        <authorList>
            <person name="Suzuki S."/>
            <person name="Kawachi M."/>
        </authorList>
    </citation>
    <scope>NUCLEOTIDE SEQUENCE</scope>
    <source>
        <strain evidence="2">NIES 2893</strain>
    </source>
</reference>
<proteinExistence type="predicted"/>
<organism evidence="2 3">
    <name type="scientific">Pycnococcus provasolii</name>
    <dbReference type="NCBI Taxonomy" id="41880"/>
    <lineage>
        <taxon>Eukaryota</taxon>
        <taxon>Viridiplantae</taxon>
        <taxon>Chlorophyta</taxon>
        <taxon>Pseudoscourfieldiophyceae</taxon>
        <taxon>Pseudoscourfieldiales</taxon>
        <taxon>Pycnococcaceae</taxon>
        <taxon>Pycnococcus</taxon>
    </lineage>
</organism>
<feature type="region of interest" description="Disordered" evidence="1">
    <location>
        <begin position="70"/>
        <end position="113"/>
    </location>
</feature>
<keyword evidence="3" id="KW-1185">Reference proteome</keyword>
<evidence type="ECO:0000313" key="3">
    <source>
        <dbReference type="Proteomes" id="UP000660262"/>
    </source>
</evidence>
<dbReference type="Proteomes" id="UP000660262">
    <property type="component" value="Unassembled WGS sequence"/>
</dbReference>
<dbReference type="AlphaFoldDB" id="A0A830HWM6"/>
<accession>A0A830HWM6</accession>
<evidence type="ECO:0000256" key="1">
    <source>
        <dbReference type="SAM" id="MobiDB-lite"/>
    </source>
</evidence>
<comment type="caution">
    <text evidence="2">The sequence shown here is derived from an EMBL/GenBank/DDBJ whole genome shotgun (WGS) entry which is preliminary data.</text>
</comment>
<protein>
    <submittedName>
        <fullName evidence="2">Uncharacterized protein</fullName>
    </submittedName>
</protein>
<evidence type="ECO:0000313" key="2">
    <source>
        <dbReference type="EMBL" id="GHP11338.1"/>
    </source>
</evidence>